<dbReference type="Proteomes" id="UP000265703">
    <property type="component" value="Unassembled WGS sequence"/>
</dbReference>
<accession>A0A397SBM0</accession>
<proteinExistence type="predicted"/>
<sequence>MKIVKLWCKECVPRYIIEGWSNGDNYDYPLFLEWVPFDRFKDIKQIGEGGFAKVYSAT</sequence>
<dbReference type="EMBL" id="QKYT01000803">
    <property type="protein sequence ID" value="RIA81407.1"/>
    <property type="molecule type" value="Genomic_DNA"/>
</dbReference>
<keyword evidence="2" id="KW-1185">Reference proteome</keyword>
<gene>
    <name evidence="1" type="ORF">C1645_837070</name>
</gene>
<evidence type="ECO:0000313" key="2">
    <source>
        <dbReference type="Proteomes" id="UP000265703"/>
    </source>
</evidence>
<dbReference type="OrthoDB" id="2432957at2759"/>
<evidence type="ECO:0008006" key="3">
    <source>
        <dbReference type="Google" id="ProtNLM"/>
    </source>
</evidence>
<organism evidence="1 2">
    <name type="scientific">Glomus cerebriforme</name>
    <dbReference type="NCBI Taxonomy" id="658196"/>
    <lineage>
        <taxon>Eukaryota</taxon>
        <taxon>Fungi</taxon>
        <taxon>Fungi incertae sedis</taxon>
        <taxon>Mucoromycota</taxon>
        <taxon>Glomeromycotina</taxon>
        <taxon>Glomeromycetes</taxon>
        <taxon>Glomerales</taxon>
        <taxon>Glomeraceae</taxon>
        <taxon>Glomus</taxon>
    </lineage>
</organism>
<dbReference type="InterPro" id="IPR011009">
    <property type="entry name" value="Kinase-like_dom_sf"/>
</dbReference>
<comment type="caution">
    <text evidence="1">The sequence shown here is derived from an EMBL/GenBank/DDBJ whole genome shotgun (WGS) entry which is preliminary data.</text>
</comment>
<dbReference type="AlphaFoldDB" id="A0A397SBM0"/>
<reference evidence="1 2" key="1">
    <citation type="submission" date="2018-06" db="EMBL/GenBank/DDBJ databases">
        <title>Comparative genomics reveals the genomic features of Rhizophagus irregularis, R. cerebriforme, R. diaphanum and Gigaspora rosea, and their symbiotic lifestyle signature.</title>
        <authorList>
            <person name="Morin E."/>
            <person name="San Clemente H."/>
            <person name="Chen E.C.H."/>
            <person name="De La Providencia I."/>
            <person name="Hainaut M."/>
            <person name="Kuo A."/>
            <person name="Kohler A."/>
            <person name="Murat C."/>
            <person name="Tang N."/>
            <person name="Roy S."/>
            <person name="Loubradou J."/>
            <person name="Henrissat B."/>
            <person name="Grigoriev I.V."/>
            <person name="Corradi N."/>
            <person name="Roux C."/>
            <person name="Martin F.M."/>
        </authorList>
    </citation>
    <scope>NUCLEOTIDE SEQUENCE [LARGE SCALE GENOMIC DNA]</scope>
    <source>
        <strain evidence="1 2">DAOM 227022</strain>
    </source>
</reference>
<protein>
    <recommendedName>
        <fullName evidence="3">Protein kinase domain-containing protein</fullName>
    </recommendedName>
</protein>
<name>A0A397SBM0_9GLOM</name>
<dbReference type="SUPFAM" id="SSF56112">
    <property type="entry name" value="Protein kinase-like (PK-like)"/>
    <property type="match status" value="1"/>
</dbReference>
<evidence type="ECO:0000313" key="1">
    <source>
        <dbReference type="EMBL" id="RIA81407.1"/>
    </source>
</evidence>